<evidence type="ECO:0000256" key="2">
    <source>
        <dbReference type="PROSITE-ProRule" id="PRU00335"/>
    </source>
</evidence>
<proteinExistence type="predicted"/>
<dbReference type="EMBL" id="VSFG01000002">
    <property type="protein sequence ID" value="TYB46819.1"/>
    <property type="molecule type" value="Genomic_DNA"/>
</dbReference>
<sequence length="244" mass="26076">MGSAPPGCSTDPGNAGKCGRVQPKGVAVTGRRATPTGRYGGRTAAERRAERRRRFLAAGLEMFGRGPGYRGTTVAALSEAAGLSTRQFYEEFRTLEDLLAELHREIDDDAERAVVDALPGVAGLGLAARTARLFGAYAASVAADPARVRVAFVEIIGAGPRLDRQRLDRRARWVEFICAEAAGAAARGEIPARDYRIAATAFIASINGLLHDWSTGWVDATLDEVIDELVLMLLGRLTAPDRPS</sequence>
<protein>
    <submittedName>
        <fullName evidence="5">TetR/AcrR family transcriptional regulator</fullName>
    </submittedName>
</protein>
<evidence type="ECO:0000313" key="5">
    <source>
        <dbReference type="EMBL" id="TYB46819.1"/>
    </source>
</evidence>
<accession>A0A5D0NR85</accession>
<reference evidence="5 6" key="1">
    <citation type="submission" date="2019-08" db="EMBL/GenBank/DDBJ databases">
        <title>Actinomadura sp. nov. CYP1-5 isolated from mountain soil.</title>
        <authorList>
            <person name="Songsumanus A."/>
            <person name="Kuncharoen N."/>
            <person name="Kudo T."/>
            <person name="Yuki M."/>
            <person name="Igarashi Y."/>
            <person name="Tanasupawat S."/>
        </authorList>
    </citation>
    <scope>NUCLEOTIDE SEQUENCE [LARGE SCALE GENOMIC DNA]</scope>
    <source>
        <strain evidence="5 6">JCM 14158</strain>
    </source>
</reference>
<evidence type="ECO:0000256" key="1">
    <source>
        <dbReference type="ARBA" id="ARBA00023125"/>
    </source>
</evidence>
<dbReference type="STRING" id="1220554.GCA_001552135_06967"/>
<dbReference type="Pfam" id="PF00440">
    <property type="entry name" value="TetR_N"/>
    <property type="match status" value="1"/>
</dbReference>
<name>A0A5D0NR85_9ACTN</name>
<dbReference type="PROSITE" id="PS50977">
    <property type="entry name" value="HTH_TETR_2"/>
    <property type="match status" value="1"/>
</dbReference>
<dbReference type="InterPro" id="IPR009057">
    <property type="entry name" value="Homeodomain-like_sf"/>
</dbReference>
<dbReference type="PANTHER" id="PTHR30055:SF226">
    <property type="entry name" value="HTH-TYPE TRANSCRIPTIONAL REGULATOR PKSA"/>
    <property type="match status" value="1"/>
</dbReference>
<evidence type="ECO:0000259" key="4">
    <source>
        <dbReference type="PROSITE" id="PS50977"/>
    </source>
</evidence>
<dbReference type="AlphaFoldDB" id="A0A5D0NR85"/>
<dbReference type="Proteomes" id="UP000323380">
    <property type="component" value="Unassembled WGS sequence"/>
</dbReference>
<dbReference type="Gene3D" id="1.10.10.60">
    <property type="entry name" value="Homeodomain-like"/>
    <property type="match status" value="1"/>
</dbReference>
<evidence type="ECO:0000256" key="3">
    <source>
        <dbReference type="SAM" id="MobiDB-lite"/>
    </source>
</evidence>
<keyword evidence="1 2" id="KW-0238">DNA-binding</keyword>
<dbReference type="PANTHER" id="PTHR30055">
    <property type="entry name" value="HTH-TYPE TRANSCRIPTIONAL REGULATOR RUTR"/>
    <property type="match status" value="1"/>
</dbReference>
<comment type="caution">
    <text evidence="5">The sequence shown here is derived from an EMBL/GenBank/DDBJ whole genome shotgun (WGS) entry which is preliminary data.</text>
</comment>
<feature type="DNA-binding region" description="H-T-H motif" evidence="2">
    <location>
        <begin position="73"/>
        <end position="92"/>
    </location>
</feature>
<keyword evidence="6" id="KW-1185">Reference proteome</keyword>
<feature type="region of interest" description="Disordered" evidence="3">
    <location>
        <begin position="1"/>
        <end position="47"/>
    </location>
</feature>
<dbReference type="GO" id="GO:0000976">
    <property type="term" value="F:transcription cis-regulatory region binding"/>
    <property type="evidence" value="ECO:0007669"/>
    <property type="project" value="TreeGrafter"/>
</dbReference>
<dbReference type="SUPFAM" id="SSF46689">
    <property type="entry name" value="Homeodomain-like"/>
    <property type="match status" value="1"/>
</dbReference>
<evidence type="ECO:0000313" key="6">
    <source>
        <dbReference type="Proteomes" id="UP000323380"/>
    </source>
</evidence>
<dbReference type="SUPFAM" id="SSF48498">
    <property type="entry name" value="Tetracyclin repressor-like, C-terminal domain"/>
    <property type="match status" value="1"/>
</dbReference>
<gene>
    <name evidence="5" type="ORF">FXF69_16695</name>
</gene>
<dbReference type="InterPro" id="IPR001647">
    <property type="entry name" value="HTH_TetR"/>
</dbReference>
<dbReference type="InterPro" id="IPR050109">
    <property type="entry name" value="HTH-type_TetR-like_transc_reg"/>
</dbReference>
<organism evidence="5 6">
    <name type="scientific">Actinomadura chibensis</name>
    <dbReference type="NCBI Taxonomy" id="392828"/>
    <lineage>
        <taxon>Bacteria</taxon>
        <taxon>Bacillati</taxon>
        <taxon>Actinomycetota</taxon>
        <taxon>Actinomycetes</taxon>
        <taxon>Streptosporangiales</taxon>
        <taxon>Thermomonosporaceae</taxon>
        <taxon>Actinomadura</taxon>
    </lineage>
</organism>
<dbReference type="InterPro" id="IPR036271">
    <property type="entry name" value="Tet_transcr_reg_TetR-rel_C_sf"/>
</dbReference>
<dbReference type="GO" id="GO:0003700">
    <property type="term" value="F:DNA-binding transcription factor activity"/>
    <property type="evidence" value="ECO:0007669"/>
    <property type="project" value="TreeGrafter"/>
</dbReference>
<feature type="domain" description="HTH tetR-type" evidence="4">
    <location>
        <begin position="49"/>
        <end position="110"/>
    </location>
</feature>
<dbReference type="Gene3D" id="1.10.357.10">
    <property type="entry name" value="Tetracycline Repressor, domain 2"/>
    <property type="match status" value="1"/>
</dbReference>